<accession>A0AAU9TF38</accession>
<organism evidence="1 2">
    <name type="scientific">Euphydryas editha</name>
    <name type="common">Edith's checkerspot</name>
    <dbReference type="NCBI Taxonomy" id="104508"/>
    <lineage>
        <taxon>Eukaryota</taxon>
        <taxon>Metazoa</taxon>
        <taxon>Ecdysozoa</taxon>
        <taxon>Arthropoda</taxon>
        <taxon>Hexapoda</taxon>
        <taxon>Insecta</taxon>
        <taxon>Pterygota</taxon>
        <taxon>Neoptera</taxon>
        <taxon>Endopterygota</taxon>
        <taxon>Lepidoptera</taxon>
        <taxon>Glossata</taxon>
        <taxon>Ditrysia</taxon>
        <taxon>Papilionoidea</taxon>
        <taxon>Nymphalidae</taxon>
        <taxon>Nymphalinae</taxon>
        <taxon>Euphydryas</taxon>
    </lineage>
</organism>
<comment type="caution">
    <text evidence="1">The sequence shown here is derived from an EMBL/GenBank/DDBJ whole genome shotgun (WGS) entry which is preliminary data.</text>
</comment>
<protein>
    <submittedName>
        <fullName evidence="1">Uncharacterized protein</fullName>
    </submittedName>
</protein>
<gene>
    <name evidence="1" type="ORF">EEDITHA_LOCUS1183</name>
</gene>
<sequence length="394" mass="44675">MANVESVASDIDSFNVALSYYCTPVSCRDYIISNTSTLKIIHANIRSIAMIGDINIDIKENSTNRNSDEYLTFLSALGLLPGHLLPTRAGNCLDHIFLRTKLPATVAVIQTDITDHYPIQLSLTLKNGPTNKIGMNIVTKLNYDGIKYQLDNADYSIIMEENNPDVATNSLIKVINDVIDSNKITKIVSKKWRIIKPWITPGLLRCIRNRDNMHLNLKKDPENAILKTTYFRYRNFCNSLLRSLKTSYEKEQFRKAKNDPRAVWNIVRTITNTKISKSPPTELLELADNDMSAINQVNDFFVEIGKNLASKFPSPPLVRDHQHYSNKICNSFVILPIDATEVKRLILSLRDDCATGWDCIPACVLKRSCDALVRPITQYISSTSAYHKVSFHRH</sequence>
<dbReference type="PANTHER" id="PTHR33395">
    <property type="entry name" value="TRANSCRIPTASE, PUTATIVE-RELATED-RELATED"/>
    <property type="match status" value="1"/>
</dbReference>
<evidence type="ECO:0000313" key="1">
    <source>
        <dbReference type="EMBL" id="CAH2084632.1"/>
    </source>
</evidence>
<dbReference type="AlphaFoldDB" id="A0AAU9TF38"/>
<evidence type="ECO:0000313" key="2">
    <source>
        <dbReference type="Proteomes" id="UP001153954"/>
    </source>
</evidence>
<dbReference type="EMBL" id="CAKOGL010000003">
    <property type="protein sequence ID" value="CAH2084632.1"/>
    <property type="molecule type" value="Genomic_DNA"/>
</dbReference>
<dbReference type="Proteomes" id="UP001153954">
    <property type="component" value="Unassembled WGS sequence"/>
</dbReference>
<dbReference type="GO" id="GO:0007508">
    <property type="term" value="P:larval heart development"/>
    <property type="evidence" value="ECO:0007669"/>
    <property type="project" value="TreeGrafter"/>
</dbReference>
<reference evidence="1" key="1">
    <citation type="submission" date="2022-03" db="EMBL/GenBank/DDBJ databases">
        <authorList>
            <person name="Tunstrom K."/>
        </authorList>
    </citation>
    <scope>NUCLEOTIDE SEQUENCE</scope>
</reference>
<proteinExistence type="predicted"/>
<dbReference type="GO" id="GO:0061343">
    <property type="term" value="P:cell adhesion involved in heart morphogenesis"/>
    <property type="evidence" value="ECO:0007669"/>
    <property type="project" value="TreeGrafter"/>
</dbReference>
<dbReference type="PANTHER" id="PTHR33395:SF22">
    <property type="entry name" value="REVERSE TRANSCRIPTASE DOMAIN-CONTAINING PROTEIN"/>
    <property type="match status" value="1"/>
</dbReference>
<keyword evidence="2" id="KW-1185">Reference proteome</keyword>
<dbReference type="GO" id="GO:0031012">
    <property type="term" value="C:extracellular matrix"/>
    <property type="evidence" value="ECO:0007669"/>
    <property type="project" value="TreeGrafter"/>
</dbReference>
<name>A0AAU9TF38_EUPED</name>